<keyword evidence="4 5" id="KW-0472">Membrane</keyword>
<reference evidence="7 8" key="1">
    <citation type="submission" date="2020-08" db="EMBL/GenBank/DDBJ databases">
        <title>Sequencing the genomes of 1000 actinobacteria strains.</title>
        <authorList>
            <person name="Klenk H.-P."/>
        </authorList>
    </citation>
    <scope>NUCLEOTIDE SEQUENCE [LARGE SCALE GENOMIC DNA]</scope>
    <source>
        <strain evidence="7 8">DSM 46659</strain>
    </source>
</reference>
<dbReference type="PANTHER" id="PTHR23537:SF1">
    <property type="entry name" value="SUGAR TRANSPORTER"/>
    <property type="match status" value="1"/>
</dbReference>
<evidence type="ECO:0000256" key="5">
    <source>
        <dbReference type="SAM" id="Phobius"/>
    </source>
</evidence>
<dbReference type="Gene3D" id="1.20.1250.20">
    <property type="entry name" value="MFS general substrate transporter like domains"/>
    <property type="match status" value="1"/>
</dbReference>
<dbReference type="Proteomes" id="UP000546642">
    <property type="component" value="Unassembled WGS sequence"/>
</dbReference>
<accession>A0A7X0D7X5</accession>
<comment type="caution">
    <text evidence="7">The sequence shown here is derived from an EMBL/GenBank/DDBJ whole genome shotgun (WGS) entry which is preliminary data.</text>
</comment>
<dbReference type="GO" id="GO:0005886">
    <property type="term" value="C:plasma membrane"/>
    <property type="evidence" value="ECO:0007669"/>
    <property type="project" value="UniProtKB-SubCell"/>
</dbReference>
<keyword evidence="3 5" id="KW-1133">Transmembrane helix</keyword>
<feature type="transmembrane region" description="Helical" evidence="5">
    <location>
        <begin position="176"/>
        <end position="196"/>
    </location>
</feature>
<dbReference type="EMBL" id="JACHDS010000001">
    <property type="protein sequence ID" value="MBB6174800.1"/>
    <property type="molecule type" value="Genomic_DNA"/>
</dbReference>
<proteinExistence type="predicted"/>
<dbReference type="PANTHER" id="PTHR23537">
    <property type="match status" value="1"/>
</dbReference>
<evidence type="ECO:0000256" key="1">
    <source>
        <dbReference type="ARBA" id="ARBA00004651"/>
    </source>
</evidence>
<dbReference type="AlphaFoldDB" id="A0A7X0D7X5"/>
<dbReference type="GO" id="GO:0022857">
    <property type="term" value="F:transmembrane transporter activity"/>
    <property type="evidence" value="ECO:0007669"/>
    <property type="project" value="InterPro"/>
</dbReference>
<evidence type="ECO:0000256" key="3">
    <source>
        <dbReference type="ARBA" id="ARBA00022989"/>
    </source>
</evidence>
<comment type="subcellular location">
    <subcellularLocation>
        <location evidence="1">Cell membrane</location>
        <topology evidence="1">Multi-pass membrane protein</topology>
    </subcellularLocation>
</comment>
<dbReference type="SUPFAM" id="SSF103473">
    <property type="entry name" value="MFS general substrate transporter"/>
    <property type="match status" value="1"/>
</dbReference>
<feature type="transmembrane region" description="Helical" evidence="5">
    <location>
        <begin position="282"/>
        <end position="301"/>
    </location>
</feature>
<dbReference type="InterPro" id="IPR020846">
    <property type="entry name" value="MFS_dom"/>
</dbReference>
<dbReference type="InterPro" id="IPR010645">
    <property type="entry name" value="MFS_4"/>
</dbReference>
<feature type="transmembrane region" description="Helical" evidence="5">
    <location>
        <begin position="149"/>
        <end position="170"/>
    </location>
</feature>
<dbReference type="Pfam" id="PF06779">
    <property type="entry name" value="MFS_4"/>
    <property type="match status" value="1"/>
</dbReference>
<feature type="transmembrane region" description="Helical" evidence="5">
    <location>
        <begin position="54"/>
        <end position="78"/>
    </location>
</feature>
<organism evidence="7 8">
    <name type="scientific">Nocardiopsis mwathae</name>
    <dbReference type="NCBI Taxonomy" id="1472723"/>
    <lineage>
        <taxon>Bacteria</taxon>
        <taxon>Bacillati</taxon>
        <taxon>Actinomycetota</taxon>
        <taxon>Actinomycetes</taxon>
        <taxon>Streptosporangiales</taxon>
        <taxon>Nocardiopsidaceae</taxon>
        <taxon>Nocardiopsis</taxon>
    </lineage>
</organism>
<name>A0A7X0D7X5_9ACTN</name>
<feature type="transmembrane region" description="Helical" evidence="5">
    <location>
        <begin position="23"/>
        <end position="42"/>
    </location>
</feature>
<evidence type="ECO:0000256" key="2">
    <source>
        <dbReference type="ARBA" id="ARBA00022692"/>
    </source>
</evidence>
<keyword evidence="2 5" id="KW-0812">Transmembrane</keyword>
<evidence type="ECO:0000313" key="8">
    <source>
        <dbReference type="Proteomes" id="UP000546642"/>
    </source>
</evidence>
<feature type="transmembrane region" description="Helical" evidence="5">
    <location>
        <begin position="369"/>
        <end position="389"/>
    </location>
</feature>
<feature type="transmembrane region" description="Helical" evidence="5">
    <location>
        <begin position="339"/>
        <end position="357"/>
    </location>
</feature>
<evidence type="ECO:0000259" key="6">
    <source>
        <dbReference type="PROSITE" id="PS50850"/>
    </source>
</evidence>
<feature type="transmembrane region" description="Helical" evidence="5">
    <location>
        <begin position="222"/>
        <end position="245"/>
    </location>
</feature>
<evidence type="ECO:0000313" key="7">
    <source>
        <dbReference type="EMBL" id="MBB6174800.1"/>
    </source>
</evidence>
<feature type="transmembrane region" description="Helical" evidence="5">
    <location>
        <begin position="90"/>
        <end position="109"/>
    </location>
</feature>
<protein>
    <submittedName>
        <fullName evidence="7">Putative MFS family arabinose efflux permease</fullName>
    </submittedName>
</protein>
<gene>
    <name evidence="7" type="ORF">HNR23_004860</name>
</gene>
<evidence type="ECO:0000256" key="4">
    <source>
        <dbReference type="ARBA" id="ARBA00023136"/>
    </source>
</evidence>
<feature type="transmembrane region" description="Helical" evidence="5">
    <location>
        <begin position="257"/>
        <end position="275"/>
    </location>
</feature>
<dbReference type="PROSITE" id="PS50850">
    <property type="entry name" value="MFS"/>
    <property type="match status" value="1"/>
</dbReference>
<feature type="transmembrane region" description="Helical" evidence="5">
    <location>
        <begin position="115"/>
        <end position="137"/>
    </location>
</feature>
<feature type="transmembrane region" description="Helical" evidence="5">
    <location>
        <begin position="307"/>
        <end position="327"/>
    </location>
</feature>
<feature type="domain" description="Major facilitator superfamily (MFS) profile" evidence="6">
    <location>
        <begin position="24"/>
        <end position="391"/>
    </location>
</feature>
<sequence length="406" mass="41611">MSRVSVAETSSSGADEVRDERRLLWRAALVLAAAMGVGRFVYTPILPMMEQQAGLSAVTGAHIATANYLGYIAGAVLLSVLPSLANSRALARGSLVLLVATLAAMPLTASPPAWMALRFLAGVTSAVIFIVAAQALLRTLRRSPHLSGWSYGGVGLGIALSGAVVLAAGPTTSWPVFWYLSAALALLLGAPVWTLIDRAADPRETASGAGGAEPASKRAFRLLLAGYFLEGVGYIIAATFLVAALSGAGLTWLGNGAWVLVGVAAIPSCVLWAYWSRRISRPTLLVVALLVQAVAVALPGVTDNAAMVMVSAVLFGGTFMGITTLALAAGAELNVPRSAAALTTAYGLGQVVGPLVVQPTLDHGYQPALLIGGAVLSVGAVVVLLLRVSSWPGIPAPTRPAPPRAR</sequence>
<keyword evidence="8" id="KW-1185">Reference proteome</keyword>
<dbReference type="InterPro" id="IPR036259">
    <property type="entry name" value="MFS_trans_sf"/>
</dbReference>